<proteinExistence type="predicted"/>
<keyword evidence="3" id="KW-1185">Reference proteome</keyword>
<name>A0A484FYB5_COLOR</name>
<accession>A0A484FYB5</accession>
<feature type="region of interest" description="Disordered" evidence="1">
    <location>
        <begin position="1"/>
        <end position="31"/>
    </location>
</feature>
<comment type="caution">
    <text evidence="2">The sequence shown here is derived from an EMBL/GenBank/DDBJ whole genome shotgun (WGS) entry which is preliminary data.</text>
</comment>
<reference evidence="3" key="1">
    <citation type="journal article" date="2013" name="New Phytol.">
        <title>Comparative genomic and transcriptomic analyses reveal the hemibiotrophic stage shift of Colletotrichum fungi.</title>
        <authorList>
            <person name="Gan P."/>
            <person name="Ikeda K."/>
            <person name="Irieda H."/>
            <person name="Narusaka M."/>
            <person name="O'Connell R.J."/>
            <person name="Narusaka Y."/>
            <person name="Takano Y."/>
            <person name="Kubo Y."/>
            <person name="Shirasu K."/>
        </authorList>
    </citation>
    <scope>NUCLEOTIDE SEQUENCE [LARGE SCALE GENOMIC DNA]</scope>
    <source>
        <strain evidence="3">104-T / ATCC 96160 / CBS 514.97 / LARS 414 / MAFF 240422</strain>
    </source>
</reference>
<dbReference type="EMBL" id="AMCV02000007">
    <property type="protein sequence ID" value="TDZ23058.1"/>
    <property type="molecule type" value="Genomic_DNA"/>
</dbReference>
<gene>
    <name evidence="2" type="ORF">Cob_v003981</name>
</gene>
<protein>
    <submittedName>
        <fullName evidence="2">Uncharacterized protein</fullName>
    </submittedName>
</protein>
<evidence type="ECO:0000313" key="2">
    <source>
        <dbReference type="EMBL" id="TDZ23058.1"/>
    </source>
</evidence>
<evidence type="ECO:0000256" key="1">
    <source>
        <dbReference type="SAM" id="MobiDB-lite"/>
    </source>
</evidence>
<dbReference type="Proteomes" id="UP000014480">
    <property type="component" value="Unassembled WGS sequence"/>
</dbReference>
<evidence type="ECO:0000313" key="3">
    <source>
        <dbReference type="Proteomes" id="UP000014480"/>
    </source>
</evidence>
<dbReference type="AlphaFoldDB" id="A0A484FYB5"/>
<sequence length="99" mass="11387">MTASEWFPEYSATRRRGEEAKRRRGNRNRTASFLPDDELRTLSAATAQPLPAHDLWTLTHLTLCLAPSWTTRFRRHPESSESLRPLKRPEALFLLNAVG</sequence>
<reference evidence="3" key="2">
    <citation type="journal article" date="2019" name="Mol. Plant Microbe Interact.">
        <title>Genome sequence resources for four phytopathogenic fungi from the Colletotrichum orbiculare species complex.</title>
        <authorList>
            <person name="Gan P."/>
            <person name="Tsushima A."/>
            <person name="Narusaka M."/>
            <person name="Narusaka Y."/>
            <person name="Takano Y."/>
            <person name="Kubo Y."/>
            <person name="Shirasu K."/>
        </authorList>
    </citation>
    <scope>GENOME REANNOTATION</scope>
    <source>
        <strain evidence="3">104-T / ATCC 96160 / CBS 514.97 / LARS 414 / MAFF 240422</strain>
    </source>
</reference>
<organism evidence="2 3">
    <name type="scientific">Colletotrichum orbiculare (strain 104-T / ATCC 96160 / CBS 514.97 / LARS 414 / MAFF 240422)</name>
    <name type="common">Cucumber anthracnose fungus</name>
    <name type="synonym">Colletotrichum lagenarium</name>
    <dbReference type="NCBI Taxonomy" id="1213857"/>
    <lineage>
        <taxon>Eukaryota</taxon>
        <taxon>Fungi</taxon>
        <taxon>Dikarya</taxon>
        <taxon>Ascomycota</taxon>
        <taxon>Pezizomycotina</taxon>
        <taxon>Sordariomycetes</taxon>
        <taxon>Hypocreomycetidae</taxon>
        <taxon>Glomerellales</taxon>
        <taxon>Glomerellaceae</taxon>
        <taxon>Colletotrichum</taxon>
        <taxon>Colletotrichum orbiculare species complex</taxon>
    </lineage>
</organism>